<evidence type="ECO:0000256" key="1">
    <source>
        <dbReference type="SAM" id="Coils"/>
    </source>
</evidence>
<accession>A0A3A8MI35</accession>
<evidence type="ECO:0000313" key="3">
    <source>
        <dbReference type="Proteomes" id="UP000273405"/>
    </source>
</evidence>
<gene>
    <name evidence="2" type="ORF">D7X12_39770</name>
</gene>
<sequence length="133" mass="14429">MAADPKQSEVMRQINEAFQAAEAKLARLREAVERNTELARANGKAAFLKDKKEQAHRELGEAVWQSVQQGRLELPAGFAKLLASIAAAEKASADHAAQLTDLLREGEEVAERLKVGKSVAKPQTVVASGTKKR</sequence>
<dbReference type="OrthoDB" id="5516135at2"/>
<evidence type="ECO:0000313" key="2">
    <source>
        <dbReference type="EMBL" id="RKH29211.1"/>
    </source>
</evidence>
<keyword evidence="1" id="KW-0175">Coiled coil</keyword>
<proteinExistence type="predicted"/>
<name>A0A3A8MI35_9BACT</name>
<comment type="caution">
    <text evidence="2">The sequence shown here is derived from an EMBL/GenBank/DDBJ whole genome shotgun (WGS) entry which is preliminary data.</text>
</comment>
<dbReference type="RefSeq" id="WP_120630354.1">
    <property type="nucleotide sequence ID" value="NZ_RAWG01000509.1"/>
</dbReference>
<reference evidence="3" key="1">
    <citation type="submission" date="2018-09" db="EMBL/GenBank/DDBJ databases">
        <authorList>
            <person name="Livingstone P.G."/>
            <person name="Whitworth D.E."/>
        </authorList>
    </citation>
    <scope>NUCLEOTIDE SEQUENCE [LARGE SCALE GENOMIC DNA]</scope>
    <source>
        <strain evidence="3">CA040B</strain>
    </source>
</reference>
<dbReference type="AlphaFoldDB" id="A0A3A8MI35"/>
<organism evidence="2 3">
    <name type="scientific">Corallococcus sicarius</name>
    <dbReference type="NCBI Taxonomy" id="2316726"/>
    <lineage>
        <taxon>Bacteria</taxon>
        <taxon>Pseudomonadati</taxon>
        <taxon>Myxococcota</taxon>
        <taxon>Myxococcia</taxon>
        <taxon>Myxococcales</taxon>
        <taxon>Cystobacterineae</taxon>
        <taxon>Myxococcaceae</taxon>
        <taxon>Corallococcus</taxon>
    </lineage>
</organism>
<protein>
    <submittedName>
        <fullName evidence="2">Uncharacterized protein</fullName>
    </submittedName>
</protein>
<dbReference type="Proteomes" id="UP000273405">
    <property type="component" value="Unassembled WGS sequence"/>
</dbReference>
<feature type="coiled-coil region" evidence="1">
    <location>
        <begin position="11"/>
        <end position="58"/>
    </location>
</feature>
<dbReference type="EMBL" id="RAWG01000509">
    <property type="protein sequence ID" value="RKH29211.1"/>
    <property type="molecule type" value="Genomic_DNA"/>
</dbReference>
<keyword evidence="3" id="KW-1185">Reference proteome</keyword>